<protein>
    <submittedName>
        <fullName evidence="5">HAD family phosphatase</fullName>
    </submittedName>
</protein>
<organism evidence="5 6">
    <name type="scientific">Nocardioides simplex</name>
    <name type="common">Arthrobacter simplex</name>
    <dbReference type="NCBI Taxonomy" id="2045"/>
    <lineage>
        <taxon>Bacteria</taxon>
        <taxon>Bacillati</taxon>
        <taxon>Actinomycetota</taxon>
        <taxon>Actinomycetes</taxon>
        <taxon>Propionibacteriales</taxon>
        <taxon>Nocardioidaceae</taxon>
        <taxon>Pimelobacter</taxon>
    </lineage>
</organism>
<dbReference type="Pfam" id="PF00702">
    <property type="entry name" value="Hydrolase"/>
    <property type="match status" value="1"/>
</dbReference>
<sequence length="223" mass="23350">MSSAIELSDVLVVLDCDGVLVDSEPLVQRVEMEMIAALGWPITLDEMVDQHLGRSWPVIEANIVRRTGSPLPHDFNQRRIDATTALFERELTAVAGVAAAVADLHAAGARTCVASSSARWRIELVLSLTGQLETFAGRIHSAADVSNGKPAPDLFLHAASRMGVAPARCVVVEDSPAGVAAGLAAGMSVIGYAGRTPAALLANAHVVLDDMTALPAAVTRLSR</sequence>
<dbReference type="EMBL" id="WBVM01000001">
    <property type="protein sequence ID" value="KAB2811369.1"/>
    <property type="molecule type" value="Genomic_DNA"/>
</dbReference>
<dbReference type="InterPro" id="IPR023198">
    <property type="entry name" value="PGP-like_dom2"/>
</dbReference>
<dbReference type="Gene3D" id="1.10.150.240">
    <property type="entry name" value="Putative phosphatase, domain 2"/>
    <property type="match status" value="1"/>
</dbReference>
<comment type="cofactor">
    <cofactor evidence="1">
        <name>Mg(2+)</name>
        <dbReference type="ChEBI" id="CHEBI:18420"/>
    </cofactor>
</comment>
<name>A0A7J5DZE3_NOCSI</name>
<comment type="similarity">
    <text evidence="2">Belongs to the HAD-like hydrolase superfamily. CbbY/CbbZ/Gph/YieH family.</text>
</comment>
<evidence type="ECO:0000256" key="1">
    <source>
        <dbReference type="ARBA" id="ARBA00001946"/>
    </source>
</evidence>
<evidence type="ECO:0000313" key="5">
    <source>
        <dbReference type="EMBL" id="KAB2811369.1"/>
    </source>
</evidence>
<dbReference type="Proteomes" id="UP000449906">
    <property type="component" value="Unassembled WGS sequence"/>
</dbReference>
<dbReference type="GO" id="GO:0046872">
    <property type="term" value="F:metal ion binding"/>
    <property type="evidence" value="ECO:0007669"/>
    <property type="project" value="UniProtKB-KW"/>
</dbReference>
<keyword evidence="3" id="KW-0479">Metal-binding</keyword>
<comment type="caution">
    <text evidence="5">The sequence shown here is derived from an EMBL/GenBank/DDBJ whole genome shotgun (WGS) entry which is preliminary data.</text>
</comment>
<evidence type="ECO:0000313" key="6">
    <source>
        <dbReference type="Proteomes" id="UP000449906"/>
    </source>
</evidence>
<dbReference type="InterPro" id="IPR023214">
    <property type="entry name" value="HAD_sf"/>
</dbReference>
<dbReference type="SUPFAM" id="SSF56784">
    <property type="entry name" value="HAD-like"/>
    <property type="match status" value="1"/>
</dbReference>
<dbReference type="GO" id="GO:0003824">
    <property type="term" value="F:catalytic activity"/>
    <property type="evidence" value="ECO:0007669"/>
    <property type="project" value="UniProtKB-ARBA"/>
</dbReference>
<accession>A0A7J5DZE3</accession>
<proteinExistence type="inferred from homology"/>
<dbReference type="InterPro" id="IPR051600">
    <property type="entry name" value="Beta-PGM-like"/>
</dbReference>
<dbReference type="NCBIfam" id="TIGR01509">
    <property type="entry name" value="HAD-SF-IA-v3"/>
    <property type="match status" value="1"/>
</dbReference>
<keyword evidence="4" id="KW-0460">Magnesium</keyword>
<evidence type="ECO:0000256" key="2">
    <source>
        <dbReference type="ARBA" id="ARBA00006171"/>
    </source>
</evidence>
<dbReference type="AlphaFoldDB" id="A0A7J5DZE3"/>
<reference evidence="5 6" key="1">
    <citation type="submission" date="2019-09" db="EMBL/GenBank/DDBJ databases">
        <title>Pimelobacter sp. isolated from Paulinella.</title>
        <authorList>
            <person name="Jeong S.E."/>
        </authorList>
    </citation>
    <scope>NUCLEOTIDE SEQUENCE [LARGE SCALE GENOMIC DNA]</scope>
    <source>
        <strain evidence="5 6">Pch-N</strain>
    </source>
</reference>
<dbReference type="InterPro" id="IPR006439">
    <property type="entry name" value="HAD-SF_hydro_IA"/>
</dbReference>
<dbReference type="InterPro" id="IPR036412">
    <property type="entry name" value="HAD-like_sf"/>
</dbReference>
<dbReference type="PANTHER" id="PTHR46193">
    <property type="entry name" value="6-PHOSPHOGLUCONATE PHOSPHATASE"/>
    <property type="match status" value="1"/>
</dbReference>
<gene>
    <name evidence="5" type="ORF">F9L07_05570</name>
</gene>
<evidence type="ECO:0000256" key="4">
    <source>
        <dbReference type="ARBA" id="ARBA00022842"/>
    </source>
</evidence>
<dbReference type="SFLD" id="SFLDG01129">
    <property type="entry name" value="C1.5:_HAD__Beta-PGM__Phosphata"/>
    <property type="match status" value="1"/>
</dbReference>
<dbReference type="Gene3D" id="3.40.50.1000">
    <property type="entry name" value="HAD superfamily/HAD-like"/>
    <property type="match status" value="1"/>
</dbReference>
<evidence type="ECO:0000256" key="3">
    <source>
        <dbReference type="ARBA" id="ARBA00022723"/>
    </source>
</evidence>
<dbReference type="PANTHER" id="PTHR46193:SF10">
    <property type="entry name" value="6-PHOSPHOGLUCONATE PHOSPHATASE"/>
    <property type="match status" value="1"/>
</dbReference>
<dbReference type="SFLD" id="SFLDS00003">
    <property type="entry name" value="Haloacid_Dehalogenase"/>
    <property type="match status" value="1"/>
</dbReference>
<dbReference type="RefSeq" id="WP_151578859.1">
    <property type="nucleotide sequence ID" value="NZ_WBVM01000001.1"/>
</dbReference>